<sequence>MTMRTERDVLVDQTSRWFAHSDWSLERFASERLAPALADARLIEPLETPEDVETYQKVRKAWATRVSRIFHETQPFPLEWKWVWLSCLPPEYQQAARHQLLAMAGCFDVRIPTLAGLVGPSVALSNLGEVTRSIGDFIAATEPAHDGKYDSSDDPAAVDRMLEEGAEAISLMFNEMIALSTGTGRPLPMLLLAHLRGESA</sequence>
<dbReference type="AlphaFoldDB" id="A0A423HS88"/>
<evidence type="ECO:0000313" key="1">
    <source>
        <dbReference type="EMBL" id="RON16063.1"/>
    </source>
</evidence>
<dbReference type="EMBL" id="MOBM01000014">
    <property type="protein sequence ID" value="RON16063.1"/>
    <property type="molecule type" value="Genomic_DNA"/>
</dbReference>
<comment type="caution">
    <text evidence="1">The sequence shown here is derived from an EMBL/GenBank/DDBJ whole genome shotgun (WGS) entry which is preliminary data.</text>
</comment>
<organism evidence="1 2">
    <name type="scientific">Pseudomonas frederiksbergensis</name>
    <dbReference type="NCBI Taxonomy" id="104087"/>
    <lineage>
        <taxon>Bacteria</taxon>
        <taxon>Pseudomonadati</taxon>
        <taxon>Pseudomonadota</taxon>
        <taxon>Gammaproteobacteria</taxon>
        <taxon>Pseudomonadales</taxon>
        <taxon>Pseudomonadaceae</taxon>
        <taxon>Pseudomonas</taxon>
    </lineage>
</organism>
<protein>
    <submittedName>
        <fullName evidence="1">Uncharacterized protein</fullName>
    </submittedName>
</protein>
<gene>
    <name evidence="1" type="ORF">BK662_11585</name>
</gene>
<name>A0A423HS88_9PSED</name>
<accession>A0A423HS88</accession>
<proteinExistence type="predicted"/>
<dbReference type="Proteomes" id="UP000284002">
    <property type="component" value="Unassembled WGS sequence"/>
</dbReference>
<reference evidence="1 2" key="1">
    <citation type="submission" date="2016-10" db="EMBL/GenBank/DDBJ databases">
        <title>Comparative genome analysis of multiple Pseudomonas spp. focuses on biocontrol and plant growth promoting traits.</title>
        <authorList>
            <person name="Tao X.-Y."/>
            <person name="Taylor C.G."/>
        </authorList>
    </citation>
    <scope>NUCLEOTIDE SEQUENCE [LARGE SCALE GENOMIC DNA]</scope>
    <source>
        <strain evidence="1 2">36C6</strain>
    </source>
</reference>
<dbReference type="RefSeq" id="WP_123358265.1">
    <property type="nucleotide sequence ID" value="NZ_MOBM01000014.1"/>
</dbReference>
<evidence type="ECO:0000313" key="2">
    <source>
        <dbReference type="Proteomes" id="UP000284002"/>
    </source>
</evidence>